<dbReference type="AlphaFoldDB" id="A0A6D2J0A8"/>
<feature type="signal peptide" evidence="1">
    <location>
        <begin position="1"/>
        <end position="20"/>
    </location>
</feature>
<dbReference type="EMBL" id="CACVBM020001129">
    <property type="protein sequence ID" value="CAA7033253.1"/>
    <property type="molecule type" value="Genomic_DNA"/>
</dbReference>
<comment type="caution">
    <text evidence="2">The sequence shown here is derived from an EMBL/GenBank/DDBJ whole genome shotgun (WGS) entry which is preliminary data.</text>
</comment>
<evidence type="ECO:0000256" key="1">
    <source>
        <dbReference type="SAM" id="SignalP"/>
    </source>
</evidence>
<evidence type="ECO:0008006" key="4">
    <source>
        <dbReference type="Google" id="ProtNLM"/>
    </source>
</evidence>
<evidence type="ECO:0000313" key="2">
    <source>
        <dbReference type="EMBL" id="CAA7033253.1"/>
    </source>
</evidence>
<sequence length="111" mass="12019">MLWFTVWFVHLLHFFASSSSSSVFLNLFSAASFASAAVKVYVTSVEIRGTMVPCRLILSCSRSCELVVSVTAALGDLFVSPGCEGWIHPSNCSSCLASSQRLVLPLPSDWP</sequence>
<keyword evidence="1" id="KW-0732">Signal</keyword>
<gene>
    <name evidence="2" type="ORF">MERR_LOCUS20488</name>
</gene>
<feature type="chain" id="PRO_5025383875" description="Secreted protein" evidence="1">
    <location>
        <begin position="21"/>
        <end position="111"/>
    </location>
</feature>
<reference evidence="2" key="1">
    <citation type="submission" date="2020-01" db="EMBL/GenBank/DDBJ databases">
        <authorList>
            <person name="Mishra B."/>
        </authorList>
    </citation>
    <scope>NUCLEOTIDE SEQUENCE [LARGE SCALE GENOMIC DNA]</scope>
</reference>
<organism evidence="2 3">
    <name type="scientific">Microthlaspi erraticum</name>
    <dbReference type="NCBI Taxonomy" id="1685480"/>
    <lineage>
        <taxon>Eukaryota</taxon>
        <taxon>Viridiplantae</taxon>
        <taxon>Streptophyta</taxon>
        <taxon>Embryophyta</taxon>
        <taxon>Tracheophyta</taxon>
        <taxon>Spermatophyta</taxon>
        <taxon>Magnoliopsida</taxon>
        <taxon>eudicotyledons</taxon>
        <taxon>Gunneridae</taxon>
        <taxon>Pentapetalae</taxon>
        <taxon>rosids</taxon>
        <taxon>malvids</taxon>
        <taxon>Brassicales</taxon>
        <taxon>Brassicaceae</taxon>
        <taxon>Coluteocarpeae</taxon>
        <taxon>Microthlaspi</taxon>
    </lineage>
</organism>
<evidence type="ECO:0000313" key="3">
    <source>
        <dbReference type="Proteomes" id="UP000467841"/>
    </source>
</evidence>
<protein>
    <recommendedName>
        <fullName evidence="4">Secreted protein</fullName>
    </recommendedName>
</protein>
<accession>A0A6D2J0A8</accession>
<name>A0A6D2J0A8_9BRAS</name>
<proteinExistence type="predicted"/>
<dbReference type="Proteomes" id="UP000467841">
    <property type="component" value="Unassembled WGS sequence"/>
</dbReference>
<keyword evidence="3" id="KW-1185">Reference proteome</keyword>